<dbReference type="AlphaFoldDB" id="A0A8J4A007"/>
<evidence type="ECO:0000313" key="3">
    <source>
        <dbReference type="Proteomes" id="UP000635606"/>
    </source>
</evidence>
<gene>
    <name evidence="2" type="ORF">Voc01_053780</name>
</gene>
<dbReference type="Gene3D" id="3.30.70.270">
    <property type="match status" value="1"/>
</dbReference>
<accession>A0A8J4A007</accession>
<name>A0A8J4A007_9ACTN</name>
<reference evidence="2" key="1">
    <citation type="submission" date="2021-01" db="EMBL/GenBank/DDBJ databases">
        <title>Whole genome shotgun sequence of Virgisporangium ochraceum NBRC 16418.</title>
        <authorList>
            <person name="Komaki H."/>
            <person name="Tamura T."/>
        </authorList>
    </citation>
    <scope>NUCLEOTIDE SEQUENCE</scope>
    <source>
        <strain evidence="2">NBRC 16418</strain>
    </source>
</reference>
<dbReference type="InterPro" id="IPR052163">
    <property type="entry name" value="DGC-Regulatory_Protein"/>
</dbReference>
<organism evidence="2 3">
    <name type="scientific">Virgisporangium ochraceum</name>
    <dbReference type="NCBI Taxonomy" id="65505"/>
    <lineage>
        <taxon>Bacteria</taxon>
        <taxon>Bacillati</taxon>
        <taxon>Actinomycetota</taxon>
        <taxon>Actinomycetes</taxon>
        <taxon>Micromonosporales</taxon>
        <taxon>Micromonosporaceae</taxon>
        <taxon>Virgisporangium</taxon>
    </lineage>
</organism>
<evidence type="ECO:0000259" key="1">
    <source>
        <dbReference type="Pfam" id="PF00990"/>
    </source>
</evidence>
<protein>
    <recommendedName>
        <fullName evidence="1">GGDEF domain-containing protein</fullName>
    </recommendedName>
</protein>
<evidence type="ECO:0000313" key="2">
    <source>
        <dbReference type="EMBL" id="GIJ70461.1"/>
    </source>
</evidence>
<dbReference type="InterPro" id="IPR000160">
    <property type="entry name" value="GGDEF_dom"/>
</dbReference>
<dbReference type="EMBL" id="BOPH01000080">
    <property type="protein sequence ID" value="GIJ70461.1"/>
    <property type="molecule type" value="Genomic_DNA"/>
</dbReference>
<comment type="caution">
    <text evidence="2">The sequence shown here is derived from an EMBL/GenBank/DDBJ whole genome shotgun (WGS) entry which is preliminary data.</text>
</comment>
<feature type="domain" description="GGDEF" evidence="1">
    <location>
        <begin position="8"/>
        <end position="65"/>
    </location>
</feature>
<dbReference type="InterPro" id="IPR029787">
    <property type="entry name" value="Nucleotide_cyclase"/>
</dbReference>
<dbReference type="Pfam" id="PF00990">
    <property type="entry name" value="GGDEF"/>
    <property type="match status" value="1"/>
</dbReference>
<keyword evidence="3" id="KW-1185">Reference proteome</keyword>
<dbReference type="PANTHER" id="PTHR46663">
    <property type="entry name" value="DIGUANYLATE CYCLASE DGCT-RELATED"/>
    <property type="match status" value="1"/>
</dbReference>
<dbReference type="SUPFAM" id="SSF55073">
    <property type="entry name" value="Nucleotide cyclase"/>
    <property type="match status" value="1"/>
</dbReference>
<dbReference type="PANTHER" id="PTHR46663:SF3">
    <property type="entry name" value="SLL0267 PROTEIN"/>
    <property type="match status" value="1"/>
</dbReference>
<proteinExistence type="predicted"/>
<dbReference type="InterPro" id="IPR043128">
    <property type="entry name" value="Rev_trsase/Diguanyl_cyclase"/>
</dbReference>
<dbReference type="Proteomes" id="UP000635606">
    <property type="component" value="Unassembled WGS sequence"/>
</dbReference>
<sequence length="87" mass="9115">MVDSADPLAADTVAHCMIEALREPVVAGGHTLTVRASIGIAEGRGGDDPGTLLRCADIAMYAAKKLPGTAFLRYDAVTRERQTITSS</sequence>